<keyword evidence="2" id="KW-1185">Reference proteome</keyword>
<sequence>MIKQLFKLGTNVCGQRIGQNFKLFNYYQRFYFTTGTQTIDQLKNKLTELNSKFYEIEEYKQKEKIMLDVIDVKKQLNTLLFPNKQEENKFYEGYRRDLLVLAQLNFENDKREECSKLLNQIMQGDFRNEFKDHKDENQAFLTGLFMIHCMSNLDKLSIAEQSAGEAVQYLQYFIDNQCPIYQASIQNQTPNTDNLFEQELQHIQNMVTHLSLYSKICQERGKFNESIEQLGIAATLLDNTGHLFRKIFSKQITIKTELKEDDLKRHFMNILINEAIILKNLAKSCLQLGRFEDGKQLIDAALTYFDYLIEQKLLSPNDENYVATLIEQFNYLYQTNGNVEDMKKIKNKLDDIAKNTKENENTLYSLIRYELFLNKYFDTDIQKLNDLMSKIQQDVPMQLEFNQQRIQALLAKGDHKNALEQCKAQLNILKSYFDSSHQLYGETLVTLLELAINEQDYLSAKDYIVQLSSESYNITYISDIEQIIKFQRLRTEFLERFNQKESTEQLRKILDKIESIAFTKFSNSYKKSSLLAEFYKLIGDTNLQKEKLQECLNVLQQNVTFAKRDELIKSIKDTISKLQ</sequence>
<comment type="caution">
    <text evidence="1">The sequence shown here is derived from an EMBL/GenBank/DDBJ whole genome shotgun (WGS) entry which is preliminary data.</text>
</comment>
<proteinExistence type="predicted"/>
<gene>
    <name evidence="1" type="ORF">PPRIM_AZ9-3.1.T0330305</name>
</gene>
<dbReference type="AlphaFoldDB" id="A0A8S1LA32"/>
<reference evidence="1" key="1">
    <citation type="submission" date="2021-01" db="EMBL/GenBank/DDBJ databases">
        <authorList>
            <consortium name="Genoscope - CEA"/>
            <person name="William W."/>
        </authorList>
    </citation>
    <scope>NUCLEOTIDE SEQUENCE</scope>
</reference>
<evidence type="ECO:0000313" key="2">
    <source>
        <dbReference type="Proteomes" id="UP000688137"/>
    </source>
</evidence>
<name>A0A8S1LA32_PARPR</name>
<accession>A0A8S1LA32</accession>
<dbReference type="Proteomes" id="UP000688137">
    <property type="component" value="Unassembled WGS sequence"/>
</dbReference>
<dbReference type="EMBL" id="CAJJDM010000032">
    <property type="protein sequence ID" value="CAD8062702.1"/>
    <property type="molecule type" value="Genomic_DNA"/>
</dbReference>
<dbReference type="OMA" id="LIRYELF"/>
<evidence type="ECO:0000313" key="1">
    <source>
        <dbReference type="EMBL" id="CAD8062702.1"/>
    </source>
</evidence>
<protein>
    <submittedName>
        <fullName evidence="1">Uncharacterized protein</fullName>
    </submittedName>
</protein>
<organism evidence="1 2">
    <name type="scientific">Paramecium primaurelia</name>
    <dbReference type="NCBI Taxonomy" id="5886"/>
    <lineage>
        <taxon>Eukaryota</taxon>
        <taxon>Sar</taxon>
        <taxon>Alveolata</taxon>
        <taxon>Ciliophora</taxon>
        <taxon>Intramacronucleata</taxon>
        <taxon>Oligohymenophorea</taxon>
        <taxon>Peniculida</taxon>
        <taxon>Parameciidae</taxon>
        <taxon>Paramecium</taxon>
    </lineage>
</organism>